<dbReference type="Gene3D" id="1.10.10.10">
    <property type="entry name" value="Winged helix-like DNA-binding domain superfamily/Winged helix DNA-binding domain"/>
    <property type="match status" value="1"/>
</dbReference>
<dbReference type="AlphaFoldDB" id="A0A7C1XS71"/>
<dbReference type="PANTHER" id="PTHR33221:SF14">
    <property type="entry name" value="HTH-TYPE TRANSCRIPTIONAL REGULATOR AQ_268-RELATED"/>
    <property type="match status" value="1"/>
</dbReference>
<proteinExistence type="predicted"/>
<dbReference type="GO" id="GO:0005829">
    <property type="term" value="C:cytosol"/>
    <property type="evidence" value="ECO:0007669"/>
    <property type="project" value="TreeGrafter"/>
</dbReference>
<dbReference type="InterPro" id="IPR000944">
    <property type="entry name" value="Tscrpt_reg_Rrf2"/>
</dbReference>
<gene>
    <name evidence="1" type="ORF">ENP47_10725</name>
</gene>
<organism evidence="1">
    <name type="scientific">Thermomicrobium roseum</name>
    <dbReference type="NCBI Taxonomy" id="500"/>
    <lineage>
        <taxon>Bacteria</taxon>
        <taxon>Pseudomonadati</taxon>
        <taxon>Thermomicrobiota</taxon>
        <taxon>Thermomicrobia</taxon>
        <taxon>Thermomicrobiales</taxon>
        <taxon>Thermomicrobiaceae</taxon>
        <taxon>Thermomicrobium</taxon>
    </lineage>
</organism>
<dbReference type="GO" id="GO:0003700">
    <property type="term" value="F:DNA-binding transcription factor activity"/>
    <property type="evidence" value="ECO:0007669"/>
    <property type="project" value="TreeGrafter"/>
</dbReference>
<dbReference type="EMBL" id="DSJL01000011">
    <property type="protein sequence ID" value="HEF66052.1"/>
    <property type="molecule type" value="Genomic_DNA"/>
</dbReference>
<sequence>MLSQTSRYALTAAIALAQRPDRWVRAQDLALETGIPANYLTKILHTMARARLLRSQRGRQGGFRLARRPEAISLLEVVSLFEEPHFLSYCLLGTGSCPADRPCLAHQRWLAAVEAISRFLDGTTLADIVTTPDGSPVGPLTVQWPESASRTAVGFEE</sequence>
<accession>A0A7C1XS71</accession>
<reference evidence="1" key="1">
    <citation type="journal article" date="2020" name="mSystems">
        <title>Genome- and Community-Level Interaction Insights into Carbon Utilization and Element Cycling Functions of Hydrothermarchaeota in Hydrothermal Sediment.</title>
        <authorList>
            <person name="Zhou Z."/>
            <person name="Liu Y."/>
            <person name="Xu W."/>
            <person name="Pan J."/>
            <person name="Luo Z.H."/>
            <person name="Li M."/>
        </authorList>
    </citation>
    <scope>NUCLEOTIDE SEQUENCE [LARGE SCALE GENOMIC DNA]</scope>
    <source>
        <strain evidence="1">SpSt-222</strain>
    </source>
</reference>
<dbReference type="PANTHER" id="PTHR33221">
    <property type="entry name" value="WINGED HELIX-TURN-HELIX TRANSCRIPTIONAL REGULATOR, RRF2 FAMILY"/>
    <property type="match status" value="1"/>
</dbReference>
<evidence type="ECO:0000313" key="1">
    <source>
        <dbReference type="EMBL" id="HEF66052.1"/>
    </source>
</evidence>
<protein>
    <submittedName>
        <fullName evidence="1">Rrf2 family transcriptional regulator</fullName>
    </submittedName>
</protein>
<dbReference type="NCBIfam" id="TIGR00738">
    <property type="entry name" value="rrf2_super"/>
    <property type="match status" value="1"/>
</dbReference>
<dbReference type="InterPro" id="IPR036388">
    <property type="entry name" value="WH-like_DNA-bd_sf"/>
</dbReference>
<dbReference type="PROSITE" id="PS51197">
    <property type="entry name" value="HTH_RRF2_2"/>
    <property type="match status" value="1"/>
</dbReference>
<dbReference type="InterPro" id="IPR036390">
    <property type="entry name" value="WH_DNA-bd_sf"/>
</dbReference>
<name>A0A7C1XS71_THERO</name>
<dbReference type="SUPFAM" id="SSF46785">
    <property type="entry name" value="Winged helix' DNA-binding domain"/>
    <property type="match status" value="1"/>
</dbReference>
<comment type="caution">
    <text evidence="1">The sequence shown here is derived from an EMBL/GenBank/DDBJ whole genome shotgun (WGS) entry which is preliminary data.</text>
</comment>
<dbReference type="Pfam" id="PF02082">
    <property type="entry name" value="Rrf2"/>
    <property type="match status" value="1"/>
</dbReference>